<evidence type="ECO:0000313" key="3">
    <source>
        <dbReference type="Proteomes" id="UP000189229"/>
    </source>
</evidence>
<keyword evidence="1" id="KW-1133">Transmembrane helix</keyword>
<comment type="caution">
    <text evidence="2">The sequence shown here is derived from an EMBL/GenBank/DDBJ whole genome shotgun (WGS) entry which is preliminary data.</text>
</comment>
<feature type="transmembrane region" description="Helical" evidence="1">
    <location>
        <begin position="6"/>
        <end position="26"/>
    </location>
</feature>
<reference evidence="2 3" key="1">
    <citation type="submission" date="2017-02" db="EMBL/GenBank/DDBJ databases">
        <title>Complete genome sequences of Mycobacterium kansasii strains isolated from rhesus macaques.</title>
        <authorList>
            <person name="Panda A."/>
            <person name="Nagaraj S."/>
            <person name="Zhao X."/>
            <person name="Tettelin H."/>
            <person name="Detolla L.J."/>
        </authorList>
    </citation>
    <scope>NUCLEOTIDE SEQUENCE [LARGE SCALE GENOMIC DNA]</scope>
    <source>
        <strain evidence="2 3">11-3813</strain>
    </source>
</reference>
<dbReference type="AlphaFoldDB" id="A0A1V3XR78"/>
<dbReference type="EMBL" id="MVBM01000001">
    <property type="protein sequence ID" value="OOK81744.1"/>
    <property type="molecule type" value="Genomic_DNA"/>
</dbReference>
<name>A0A1V3XR78_MYCKA</name>
<evidence type="ECO:0000256" key="1">
    <source>
        <dbReference type="SAM" id="Phobius"/>
    </source>
</evidence>
<proteinExistence type="predicted"/>
<dbReference type="Proteomes" id="UP000189229">
    <property type="component" value="Unassembled WGS sequence"/>
</dbReference>
<gene>
    <name evidence="2" type="ORF">BZL30_1469</name>
</gene>
<sequence>MGVSEALLFELGALLVMLALLGALPVGSHCHRSRFICWRG</sequence>
<keyword evidence="1" id="KW-0812">Transmembrane</keyword>
<evidence type="ECO:0000313" key="2">
    <source>
        <dbReference type="EMBL" id="OOK81744.1"/>
    </source>
</evidence>
<accession>A0A1V3XR78</accession>
<protein>
    <submittedName>
        <fullName evidence="2">Putative membrane protein</fullName>
    </submittedName>
</protein>
<organism evidence="2 3">
    <name type="scientific">Mycobacterium kansasii</name>
    <dbReference type="NCBI Taxonomy" id="1768"/>
    <lineage>
        <taxon>Bacteria</taxon>
        <taxon>Bacillati</taxon>
        <taxon>Actinomycetota</taxon>
        <taxon>Actinomycetes</taxon>
        <taxon>Mycobacteriales</taxon>
        <taxon>Mycobacteriaceae</taxon>
        <taxon>Mycobacterium</taxon>
    </lineage>
</organism>
<keyword evidence="1" id="KW-0472">Membrane</keyword>